<evidence type="ECO:0000313" key="2">
    <source>
        <dbReference type="EMBL" id="KIL49877.1"/>
    </source>
</evidence>
<organism evidence="2 3">
    <name type="scientific">Jeotgalibacillus soli</name>
    <dbReference type="NCBI Taxonomy" id="889306"/>
    <lineage>
        <taxon>Bacteria</taxon>
        <taxon>Bacillati</taxon>
        <taxon>Bacillota</taxon>
        <taxon>Bacilli</taxon>
        <taxon>Bacillales</taxon>
        <taxon>Caryophanaceae</taxon>
        <taxon>Jeotgalibacillus</taxon>
    </lineage>
</organism>
<evidence type="ECO:0000256" key="1">
    <source>
        <dbReference type="SAM" id="MobiDB-lite"/>
    </source>
</evidence>
<feature type="compositionally biased region" description="Polar residues" evidence="1">
    <location>
        <begin position="12"/>
        <end position="25"/>
    </location>
</feature>
<dbReference type="OrthoDB" id="2450539at2"/>
<protein>
    <submittedName>
        <fullName evidence="2">Uncharacterized protein</fullName>
    </submittedName>
</protein>
<comment type="caution">
    <text evidence="2">The sequence shown here is derived from an EMBL/GenBank/DDBJ whole genome shotgun (WGS) entry which is preliminary data.</text>
</comment>
<keyword evidence="3" id="KW-1185">Reference proteome</keyword>
<dbReference type="AlphaFoldDB" id="A0A0C2VLT1"/>
<gene>
    <name evidence="2" type="ORF">KP78_13450</name>
</gene>
<accession>A0A0C2VLT1</accession>
<dbReference type="EMBL" id="JXRP01000009">
    <property type="protein sequence ID" value="KIL49877.1"/>
    <property type="molecule type" value="Genomic_DNA"/>
</dbReference>
<dbReference type="PATRIC" id="fig|889306.3.peg.1354"/>
<proteinExistence type="predicted"/>
<sequence length="213" mass="25454">MQLLEGDGSMSFEPSRQQKASVHAGQQMNSAVLKENKELLRKQIAAMVEGLTKPYTPISTKRRMRDLIEKKRLSTTSKQQYKDSLIKNIIFYKEVQKEISTLIIVLMNQNRFLHPAKLDGHIIQIQDKIKLEMDEHIKRHYDYYYERYMTNDEGINGLEREYIDHSLLNSWLIDSCFYLQKHGKWGVEQELENWVKEEIEKKYLREIANFIYY</sequence>
<evidence type="ECO:0000313" key="3">
    <source>
        <dbReference type="Proteomes" id="UP000031938"/>
    </source>
</evidence>
<feature type="region of interest" description="Disordered" evidence="1">
    <location>
        <begin position="1"/>
        <end position="25"/>
    </location>
</feature>
<dbReference type="Proteomes" id="UP000031938">
    <property type="component" value="Unassembled WGS sequence"/>
</dbReference>
<reference evidence="2 3" key="1">
    <citation type="submission" date="2015-01" db="EMBL/GenBank/DDBJ databases">
        <title>Genome sequencing of Jeotgalibacillus soli.</title>
        <authorList>
            <person name="Goh K.M."/>
            <person name="Chan K.-G."/>
            <person name="Yaakop A.S."/>
            <person name="Ee R."/>
            <person name="Gan H.M."/>
            <person name="Chan C.S."/>
        </authorList>
    </citation>
    <scope>NUCLEOTIDE SEQUENCE [LARGE SCALE GENOMIC DNA]</scope>
    <source>
        <strain evidence="2 3">P9</strain>
    </source>
</reference>
<name>A0A0C2VLT1_9BACL</name>
<dbReference type="STRING" id="889306.KP78_13450"/>